<dbReference type="AlphaFoldDB" id="A0A1H5VVG1"/>
<keyword evidence="2" id="KW-1185">Reference proteome</keyword>
<gene>
    <name evidence="1" type="ORF">SAMN05216537_112126</name>
</gene>
<dbReference type="RefSeq" id="WP_103953172.1">
    <property type="nucleotide sequence ID" value="NZ_FNUL01000012.1"/>
</dbReference>
<dbReference type="EMBL" id="FNUL01000012">
    <property type="protein sequence ID" value="SEF91285.1"/>
    <property type="molecule type" value="Genomic_DNA"/>
</dbReference>
<dbReference type="Proteomes" id="UP000236726">
    <property type="component" value="Unassembled WGS sequence"/>
</dbReference>
<sequence>MTNVSRINEIMDVLRGCGLDCKYREVEKNNSILPAIEVKVNGNLGCCFYVGEYIKQGMSNSAIIKEIMEKHHNTPSIPNFEAILTNKDLLLKNVFIRLVKGESNTFLTCPSEFPGIWEQYYIKFDNNSTDESMSITLRKDMLPIIRLDFGTLRRAAYANTLSDIEISDLGERTGMSFAGQGPAPIVVSNKRGTNGAAAILDYKNILWKLNWECAIMCPSSIHECLLIPISNKSEAVGQLPAFTNLVKQVNRSEVKEEEWLADNAFVLTLDGVLA</sequence>
<reference evidence="1 2" key="1">
    <citation type="submission" date="2016-10" db="EMBL/GenBank/DDBJ databases">
        <authorList>
            <person name="de Groot N.N."/>
        </authorList>
    </citation>
    <scope>NUCLEOTIDE SEQUENCE [LARGE SCALE GENOMIC DNA]</scope>
    <source>
        <strain evidence="1 2">D15d</strain>
    </source>
</reference>
<organism evidence="1 2">
    <name type="scientific">Lachnospira multipara</name>
    <dbReference type="NCBI Taxonomy" id="28051"/>
    <lineage>
        <taxon>Bacteria</taxon>
        <taxon>Bacillati</taxon>
        <taxon>Bacillota</taxon>
        <taxon>Clostridia</taxon>
        <taxon>Lachnospirales</taxon>
        <taxon>Lachnospiraceae</taxon>
        <taxon>Lachnospira</taxon>
    </lineage>
</organism>
<protein>
    <submittedName>
        <fullName evidence="1">Uncharacterized protein</fullName>
    </submittedName>
</protein>
<proteinExistence type="predicted"/>
<dbReference type="Pfam" id="PF18941">
    <property type="entry name" value="DUF5688"/>
    <property type="match status" value="1"/>
</dbReference>
<evidence type="ECO:0000313" key="1">
    <source>
        <dbReference type="EMBL" id="SEF91285.1"/>
    </source>
</evidence>
<name>A0A1H5VVG1_9FIRM</name>
<accession>A0A1H5VVG1</accession>
<dbReference type="InterPro" id="IPR043743">
    <property type="entry name" value="DUF5688"/>
</dbReference>
<evidence type="ECO:0000313" key="2">
    <source>
        <dbReference type="Proteomes" id="UP000236726"/>
    </source>
</evidence>